<evidence type="ECO:0000313" key="8">
    <source>
        <dbReference type="Proteomes" id="UP000037136"/>
    </source>
</evidence>
<gene>
    <name evidence="7" type="ORF">XA68_16615</name>
</gene>
<feature type="active site" evidence="4">
    <location>
        <position position="115"/>
    </location>
</feature>
<dbReference type="InterPro" id="IPR004235">
    <property type="entry name" value="Scytalone_dehydratase"/>
</dbReference>
<sequence>MASSTAAGSGPNAGQLSFEDYLELTGLLFEWGDSYDSKDWDRLRGIIAPTLYVDYSQIGKGVWEEMPADEFMAMVSDDGFLGDPCVKTQHLLGATRWERVSDTEVIGNHQLRAAHQVYEEPELINVKVKGHGHATNKHFYKKVDGVWKFAGLAPLVRWNEHDFEKVFKGSYLEEEDEEKDKKRD</sequence>
<feature type="domain" description="Scytalone dehydratase-like" evidence="6">
    <location>
        <begin position="16"/>
        <end position="169"/>
    </location>
</feature>
<dbReference type="AlphaFoldDB" id="A0A2A9P4F3"/>
<feature type="binding site" evidence="5">
    <location>
        <position position="136"/>
    </location>
    <ligand>
        <name>substrate</name>
    </ligand>
</feature>
<feature type="binding site" evidence="5">
    <location>
        <position position="55"/>
    </location>
    <ligand>
        <name>substrate</name>
    </ligand>
</feature>
<reference evidence="7 8" key="1">
    <citation type="journal article" date="2015" name="BMC Genomics">
        <title>Gene expression during zombie ant biting behavior reflects the complexity underlying fungal parasitic behavioral manipulation.</title>
        <authorList>
            <person name="de Bekker C."/>
            <person name="Ohm R.A."/>
            <person name="Loreto R.G."/>
            <person name="Sebastian A."/>
            <person name="Albert I."/>
            <person name="Merrow M."/>
            <person name="Brachmann A."/>
            <person name="Hughes D.P."/>
        </authorList>
    </citation>
    <scope>NUCLEOTIDE SEQUENCE [LARGE SCALE GENOMIC DNA]</scope>
    <source>
        <strain evidence="7 8">SC16a</strain>
    </source>
</reference>
<dbReference type="GO" id="GO:0006582">
    <property type="term" value="P:melanin metabolic process"/>
    <property type="evidence" value="ECO:0007669"/>
    <property type="project" value="InterPro"/>
</dbReference>
<feature type="active site" evidence="4">
    <location>
        <position position="90"/>
    </location>
</feature>
<dbReference type="STRING" id="268505.A0A2A9P4F3"/>
<feature type="binding site" evidence="5">
    <location>
        <position position="35"/>
    </location>
    <ligand>
        <name>substrate</name>
    </ligand>
</feature>
<dbReference type="GO" id="GO:0030411">
    <property type="term" value="F:scytalone dehydratase activity"/>
    <property type="evidence" value="ECO:0007669"/>
    <property type="project" value="InterPro"/>
</dbReference>
<evidence type="ECO:0000256" key="1">
    <source>
        <dbReference type="ARBA" id="ARBA00008584"/>
    </source>
</evidence>
<proteinExistence type="inferred from homology"/>
<dbReference type="Pfam" id="PF02982">
    <property type="entry name" value="Scytalone_dh"/>
    <property type="match status" value="1"/>
</dbReference>
<dbReference type="InterPro" id="IPR049884">
    <property type="entry name" value="Scytalone_dh"/>
</dbReference>
<accession>A0A2A9P4F3</accession>
<reference evidence="7 8" key="2">
    <citation type="journal article" date="2017" name="Sci. Rep.">
        <title>Ant-infecting Ophiocordyceps genomes reveal a high diversity of potential behavioral manipulation genes and a possible major role for enterotoxins.</title>
        <authorList>
            <person name="de Bekker C."/>
            <person name="Ohm R.A."/>
            <person name="Evans H.C."/>
            <person name="Brachmann A."/>
            <person name="Hughes D.P."/>
        </authorList>
    </citation>
    <scope>NUCLEOTIDE SEQUENCE [LARGE SCALE GENOMIC DNA]</scope>
    <source>
        <strain evidence="7 8">SC16a</strain>
    </source>
</reference>
<dbReference type="InterPro" id="IPR032710">
    <property type="entry name" value="NTF2-like_dom_sf"/>
</dbReference>
<evidence type="ECO:0000313" key="7">
    <source>
        <dbReference type="EMBL" id="PFH56365.1"/>
    </source>
</evidence>
<comment type="similarity">
    <text evidence="1 3">Belongs to the scytalone dehydratase family.</text>
</comment>
<dbReference type="OrthoDB" id="5281072at2759"/>
<keyword evidence="2 3" id="KW-0456">Lyase</keyword>
<name>A0A2A9P4F3_OPHUN</name>
<evidence type="ECO:0000259" key="6">
    <source>
        <dbReference type="Pfam" id="PF02982"/>
    </source>
</evidence>
<evidence type="ECO:0000256" key="4">
    <source>
        <dbReference type="PIRSR" id="PIRSR024851-50"/>
    </source>
</evidence>
<dbReference type="Gene3D" id="3.10.450.50">
    <property type="match status" value="1"/>
</dbReference>
<evidence type="ECO:0000256" key="5">
    <source>
        <dbReference type="PIRSR" id="PIRSR024851-51"/>
    </source>
</evidence>
<evidence type="ECO:0000256" key="2">
    <source>
        <dbReference type="ARBA" id="ARBA00023239"/>
    </source>
</evidence>
<evidence type="ECO:0000256" key="3">
    <source>
        <dbReference type="PIRNR" id="PIRNR024851"/>
    </source>
</evidence>
<organism evidence="7 8">
    <name type="scientific">Ophiocordyceps unilateralis</name>
    <name type="common">Zombie-ant fungus</name>
    <name type="synonym">Torrubia unilateralis</name>
    <dbReference type="NCBI Taxonomy" id="268505"/>
    <lineage>
        <taxon>Eukaryota</taxon>
        <taxon>Fungi</taxon>
        <taxon>Dikarya</taxon>
        <taxon>Ascomycota</taxon>
        <taxon>Pezizomycotina</taxon>
        <taxon>Sordariomycetes</taxon>
        <taxon>Hypocreomycetidae</taxon>
        <taxon>Hypocreales</taxon>
        <taxon>Ophiocordycipitaceae</taxon>
        <taxon>Ophiocordyceps</taxon>
    </lineage>
</organism>
<dbReference type="PIRSF" id="PIRSF024851">
    <property type="entry name" value="SCD1"/>
    <property type="match status" value="1"/>
</dbReference>
<dbReference type="EMBL" id="LAZP02000598">
    <property type="protein sequence ID" value="PFH56365.1"/>
    <property type="molecule type" value="Genomic_DNA"/>
</dbReference>
<protein>
    <recommendedName>
        <fullName evidence="6">Scytalone dehydratase-like domain-containing protein</fullName>
    </recommendedName>
</protein>
<keyword evidence="8" id="KW-1185">Reference proteome</keyword>
<dbReference type="Proteomes" id="UP000037136">
    <property type="component" value="Unassembled WGS sequence"/>
</dbReference>
<comment type="caution">
    <text evidence="7">The sequence shown here is derived from an EMBL/GenBank/DDBJ whole genome shotgun (WGS) entry which is preliminary data.</text>
</comment>
<dbReference type="SUPFAM" id="SSF54427">
    <property type="entry name" value="NTF2-like"/>
    <property type="match status" value="1"/>
</dbReference>